<feature type="region of interest" description="Disordered" evidence="1">
    <location>
        <begin position="137"/>
        <end position="158"/>
    </location>
</feature>
<evidence type="ECO:0000313" key="2">
    <source>
        <dbReference type="EMBL" id="KAK7113573.1"/>
    </source>
</evidence>
<feature type="region of interest" description="Disordered" evidence="1">
    <location>
        <begin position="203"/>
        <end position="618"/>
    </location>
</feature>
<feature type="compositionally biased region" description="Polar residues" evidence="1">
    <location>
        <begin position="643"/>
        <end position="652"/>
    </location>
</feature>
<feature type="region of interest" description="Disordered" evidence="1">
    <location>
        <begin position="56"/>
        <end position="80"/>
    </location>
</feature>
<feature type="compositionally biased region" description="Acidic residues" evidence="1">
    <location>
        <begin position="310"/>
        <end position="320"/>
    </location>
</feature>
<protein>
    <submittedName>
        <fullName evidence="2">Uncharacterized protein</fullName>
    </submittedName>
</protein>
<feature type="compositionally biased region" description="Polar residues" evidence="1">
    <location>
        <begin position="532"/>
        <end position="543"/>
    </location>
</feature>
<feature type="compositionally biased region" description="Basic and acidic residues" evidence="1">
    <location>
        <begin position="226"/>
        <end position="238"/>
    </location>
</feature>
<name>A0AAN9BXD5_9CAEN</name>
<dbReference type="AlphaFoldDB" id="A0AAN9BXD5"/>
<comment type="caution">
    <text evidence="2">The sequence shown here is derived from an EMBL/GenBank/DDBJ whole genome shotgun (WGS) entry which is preliminary data.</text>
</comment>
<evidence type="ECO:0000313" key="3">
    <source>
        <dbReference type="Proteomes" id="UP001374579"/>
    </source>
</evidence>
<evidence type="ECO:0000256" key="1">
    <source>
        <dbReference type="SAM" id="MobiDB-lite"/>
    </source>
</evidence>
<feature type="region of interest" description="Disordered" evidence="1">
    <location>
        <begin position="754"/>
        <end position="778"/>
    </location>
</feature>
<keyword evidence="3" id="KW-1185">Reference proteome</keyword>
<sequence>MGQHESHHGEMLDAEAIQAAYGPTAWPSWHQSLAPRCPQRASGRGIFRGEFILLRSSPPGGRAGKDGGRSGPNGHLYAQRNRPCPISLPLGRHEYPGSRLNHPGCEEEEELLGAGLERFLRHRAALEALKGRNARDPSLNDIREEDDDEDFESVSQYSDNNPMVNYKCPSPTIYTCPCGGQPDRSTIKQPLNYQDLQASLPTLGRRTSLKRGRDIMKSSKITLPPLKEDQQERPRTPTEDYSSDESGISEHEHHTDHEDKNSDGMSSEDESQHSKRPSCASSDSALRDSDNMSLLSSDEDTPSRRAERDFPEDDDVEDELRELHMLTGGRLNSSVLTEVTVHSDDCSSLFSHPRHDGEDTSHISVSGDSSNESFYSASSASFGKARGAGKRSRSESPMTAGRVSSTSFTYKDSRSRSEMRSPPKIDDYHLYSEISEEEEAPAGQAPPPPPPPPPPAAPPAPPSPECLPPMPAGQAFPPPPPPPPPPAPPVPKTSPPPRPPPPSTLSKSNKNKASPPSSPGSMVGGLAEVLRQSMSDGSFTKQNTLRRRESVSPCRPKVCHPVFDSSSLKRTDAHSTYMQRRASRQLSSSSTSSTGVIEELEELADSQQEADAEAAVSQKCGNKIKALQNILIKQALPFANPNLMKSTPSRNSSSDHLDDKNPSSPSSPANSPSSSSSLSSSSASSKSSSRSSSRASSPTTGTLPKPQRKPETLQEALLSAGGRPSHYATISRLEKQQQDDSCFDEEMRHRIASVKDKLQRPVPTADQSATLGRATVRL</sequence>
<accession>A0AAN9BXD5</accession>
<feature type="compositionally biased region" description="Basic and acidic residues" evidence="1">
    <location>
        <begin position="248"/>
        <end position="262"/>
    </location>
</feature>
<dbReference type="PRINTS" id="PR01217">
    <property type="entry name" value="PRICHEXTENSN"/>
</dbReference>
<feature type="compositionally biased region" description="Low complexity" evidence="1">
    <location>
        <begin position="662"/>
        <end position="698"/>
    </location>
</feature>
<gene>
    <name evidence="2" type="ORF">V1264_012836</name>
</gene>
<feature type="compositionally biased region" description="Low complexity" evidence="1">
    <location>
        <begin position="369"/>
        <end position="382"/>
    </location>
</feature>
<feature type="compositionally biased region" description="Low complexity" evidence="1">
    <location>
        <begin position="506"/>
        <end position="515"/>
    </location>
</feature>
<proteinExistence type="predicted"/>
<feature type="compositionally biased region" description="Basic and acidic residues" evidence="1">
    <location>
        <begin position="411"/>
        <end position="430"/>
    </location>
</feature>
<reference evidence="2 3" key="1">
    <citation type="submission" date="2024-02" db="EMBL/GenBank/DDBJ databases">
        <title>Chromosome-scale genome assembly of the rough periwinkle Littorina saxatilis.</title>
        <authorList>
            <person name="De Jode A."/>
            <person name="Faria R."/>
            <person name="Formenti G."/>
            <person name="Sims Y."/>
            <person name="Smith T.P."/>
            <person name="Tracey A."/>
            <person name="Wood J.M.D."/>
            <person name="Zagrodzka Z.B."/>
            <person name="Johannesson K."/>
            <person name="Butlin R.K."/>
            <person name="Leder E.H."/>
        </authorList>
    </citation>
    <scope>NUCLEOTIDE SEQUENCE [LARGE SCALE GENOMIC DNA]</scope>
    <source>
        <strain evidence="2">Snail1</strain>
        <tissue evidence="2">Muscle</tissue>
    </source>
</reference>
<dbReference type="EMBL" id="JBAMIC010000002">
    <property type="protein sequence ID" value="KAK7113573.1"/>
    <property type="molecule type" value="Genomic_DNA"/>
</dbReference>
<feature type="compositionally biased region" description="Pro residues" evidence="1">
    <location>
        <begin position="444"/>
        <end position="503"/>
    </location>
</feature>
<feature type="compositionally biased region" description="Acidic residues" evidence="1">
    <location>
        <begin position="598"/>
        <end position="612"/>
    </location>
</feature>
<feature type="region of interest" description="Disordered" evidence="1">
    <location>
        <begin position="639"/>
        <end position="726"/>
    </location>
</feature>
<organism evidence="2 3">
    <name type="scientific">Littorina saxatilis</name>
    <dbReference type="NCBI Taxonomy" id="31220"/>
    <lineage>
        <taxon>Eukaryota</taxon>
        <taxon>Metazoa</taxon>
        <taxon>Spiralia</taxon>
        <taxon>Lophotrochozoa</taxon>
        <taxon>Mollusca</taxon>
        <taxon>Gastropoda</taxon>
        <taxon>Caenogastropoda</taxon>
        <taxon>Littorinimorpha</taxon>
        <taxon>Littorinoidea</taxon>
        <taxon>Littorinidae</taxon>
        <taxon>Littorina</taxon>
    </lineage>
</organism>
<feature type="compositionally biased region" description="Acidic residues" evidence="1">
    <location>
        <begin position="143"/>
        <end position="152"/>
    </location>
</feature>
<dbReference type="Proteomes" id="UP001374579">
    <property type="component" value="Unassembled WGS sequence"/>
</dbReference>